<comment type="similarity">
    <text evidence="2">Belongs to the GOSR1 family.</text>
</comment>
<feature type="active site" evidence="13">
    <location>
        <position position="45"/>
    </location>
</feature>
<evidence type="ECO:0000256" key="11">
    <source>
        <dbReference type="ARBA" id="ARBA00023034"/>
    </source>
</evidence>
<comment type="subunit">
    <text evidence="3">Heterodimer of 2 subunits, IMMPL1 and IMMPL2.</text>
</comment>
<dbReference type="GO" id="GO:0048219">
    <property type="term" value="P:inter-Golgi cisterna vesicle-mediated transport"/>
    <property type="evidence" value="ECO:0007669"/>
    <property type="project" value="TreeGrafter"/>
</dbReference>
<dbReference type="GO" id="GO:0005797">
    <property type="term" value="C:Golgi medial cisterna"/>
    <property type="evidence" value="ECO:0007669"/>
    <property type="project" value="TreeGrafter"/>
</dbReference>
<dbReference type="InterPro" id="IPR019756">
    <property type="entry name" value="Pept_S26A_signal_pept_1_Ser-AS"/>
</dbReference>
<keyword evidence="7 15" id="KW-0812">Transmembrane</keyword>
<evidence type="ECO:0000256" key="8">
    <source>
        <dbReference type="ARBA" id="ARBA00022801"/>
    </source>
</evidence>
<evidence type="ECO:0000256" key="13">
    <source>
        <dbReference type="PIRSR" id="PIRSR600223-1"/>
    </source>
</evidence>
<dbReference type="InterPro" id="IPR019533">
    <property type="entry name" value="Peptidase_S26"/>
</dbReference>
<evidence type="ECO:0000256" key="10">
    <source>
        <dbReference type="ARBA" id="ARBA00022989"/>
    </source>
</evidence>
<evidence type="ECO:0000256" key="14">
    <source>
        <dbReference type="SAM" id="MobiDB-lite"/>
    </source>
</evidence>
<evidence type="ECO:0000256" key="4">
    <source>
        <dbReference type="ARBA" id="ARBA00015612"/>
    </source>
</evidence>
<evidence type="ECO:0000256" key="12">
    <source>
        <dbReference type="ARBA" id="ARBA00023136"/>
    </source>
</evidence>
<dbReference type="CDD" id="cd06530">
    <property type="entry name" value="S26_SPase_I"/>
    <property type="match status" value="1"/>
</dbReference>
<keyword evidence="17" id="KW-1185">Reference proteome</keyword>
<comment type="caution">
    <text evidence="16">The sequence shown here is derived from an EMBL/GenBank/DDBJ whole genome shotgun (WGS) entry which is preliminary data.</text>
</comment>
<dbReference type="InterPro" id="IPR023601">
    <property type="entry name" value="Golgi_SNAP_su1"/>
</dbReference>
<evidence type="ECO:0000256" key="9">
    <source>
        <dbReference type="ARBA" id="ARBA00022927"/>
    </source>
</evidence>
<reference evidence="16" key="1">
    <citation type="submission" date="2023-06" db="EMBL/GenBank/DDBJ databases">
        <title>Genomic analysis of the entomopathogenic nematode Steinernema hermaphroditum.</title>
        <authorList>
            <person name="Schwarz E.M."/>
            <person name="Heppert J.K."/>
            <person name="Baniya A."/>
            <person name="Schwartz H.T."/>
            <person name="Tan C.-H."/>
            <person name="Antoshechkin I."/>
            <person name="Sternberg P.W."/>
            <person name="Goodrich-Blair H."/>
            <person name="Dillman A.R."/>
        </authorList>
    </citation>
    <scope>NUCLEOTIDE SEQUENCE</scope>
    <source>
        <strain evidence="16">PS9179</strain>
        <tissue evidence="16">Whole animal</tissue>
    </source>
</reference>
<dbReference type="GO" id="GO:0005484">
    <property type="term" value="F:SNAP receptor activity"/>
    <property type="evidence" value="ECO:0007669"/>
    <property type="project" value="TreeGrafter"/>
</dbReference>
<evidence type="ECO:0000256" key="7">
    <source>
        <dbReference type="ARBA" id="ARBA00022692"/>
    </source>
</evidence>
<dbReference type="InterPro" id="IPR036286">
    <property type="entry name" value="LexA/Signal_pep-like_sf"/>
</dbReference>
<feature type="transmembrane region" description="Helical" evidence="15">
    <location>
        <begin position="363"/>
        <end position="382"/>
    </location>
</feature>
<dbReference type="PRINTS" id="PR00727">
    <property type="entry name" value="LEADERPTASE"/>
</dbReference>
<feature type="region of interest" description="Disordered" evidence="14">
    <location>
        <begin position="180"/>
        <end position="199"/>
    </location>
</feature>
<name>A0AA39M2A5_9BILA</name>
<dbReference type="GO" id="GO:0006906">
    <property type="term" value="P:vesicle fusion"/>
    <property type="evidence" value="ECO:0007669"/>
    <property type="project" value="TreeGrafter"/>
</dbReference>
<keyword evidence="5" id="KW-0813">Transport</keyword>
<keyword evidence="6" id="KW-0645">Protease</keyword>
<keyword evidence="11" id="KW-0333">Golgi apparatus</keyword>
<keyword evidence="12 15" id="KW-0472">Membrane</keyword>
<dbReference type="Gene3D" id="2.10.109.10">
    <property type="entry name" value="Umud Fragment, subunit A"/>
    <property type="match status" value="1"/>
</dbReference>
<keyword evidence="10 15" id="KW-1133">Transmembrane helix</keyword>
<dbReference type="GO" id="GO:0031201">
    <property type="term" value="C:SNARE complex"/>
    <property type="evidence" value="ECO:0007669"/>
    <property type="project" value="TreeGrafter"/>
</dbReference>
<gene>
    <name evidence="16" type="ORF">QR680_013447</name>
</gene>
<dbReference type="GO" id="GO:0005801">
    <property type="term" value="C:cis-Golgi network"/>
    <property type="evidence" value="ECO:0007669"/>
    <property type="project" value="InterPro"/>
</dbReference>
<proteinExistence type="inferred from homology"/>
<evidence type="ECO:0000256" key="2">
    <source>
        <dbReference type="ARBA" id="ARBA00008473"/>
    </source>
</evidence>
<dbReference type="PROSITE" id="PS00501">
    <property type="entry name" value="SPASE_I_1"/>
    <property type="match status" value="1"/>
</dbReference>
<dbReference type="EMBL" id="JAUCMV010000002">
    <property type="protein sequence ID" value="KAK0418232.1"/>
    <property type="molecule type" value="Genomic_DNA"/>
</dbReference>
<evidence type="ECO:0000313" key="16">
    <source>
        <dbReference type="EMBL" id="KAK0418232.1"/>
    </source>
</evidence>
<dbReference type="GO" id="GO:0004252">
    <property type="term" value="F:serine-type endopeptidase activity"/>
    <property type="evidence" value="ECO:0007669"/>
    <property type="project" value="InterPro"/>
</dbReference>
<dbReference type="Proteomes" id="UP001175271">
    <property type="component" value="Unassembled WGS sequence"/>
</dbReference>
<dbReference type="GO" id="GO:0015031">
    <property type="term" value="P:protein transport"/>
    <property type="evidence" value="ECO:0007669"/>
    <property type="project" value="UniProtKB-KW"/>
</dbReference>
<evidence type="ECO:0000313" key="17">
    <source>
        <dbReference type="Proteomes" id="UP001175271"/>
    </source>
</evidence>
<evidence type="ECO:0000256" key="6">
    <source>
        <dbReference type="ARBA" id="ARBA00022670"/>
    </source>
</evidence>
<dbReference type="PANTHER" id="PTHR21094">
    <property type="entry name" value="GOS-28 SNARE- RELATED"/>
    <property type="match status" value="1"/>
</dbReference>
<evidence type="ECO:0000256" key="5">
    <source>
        <dbReference type="ARBA" id="ARBA00022448"/>
    </source>
</evidence>
<dbReference type="Pfam" id="PF12352">
    <property type="entry name" value="V-SNARE_C"/>
    <property type="match status" value="1"/>
</dbReference>
<organism evidence="16 17">
    <name type="scientific">Steinernema hermaphroditum</name>
    <dbReference type="NCBI Taxonomy" id="289476"/>
    <lineage>
        <taxon>Eukaryota</taxon>
        <taxon>Metazoa</taxon>
        <taxon>Ecdysozoa</taxon>
        <taxon>Nematoda</taxon>
        <taxon>Chromadorea</taxon>
        <taxon>Rhabditida</taxon>
        <taxon>Tylenchina</taxon>
        <taxon>Panagrolaimomorpha</taxon>
        <taxon>Strongyloidoidea</taxon>
        <taxon>Steinernematidae</taxon>
        <taxon>Steinernema</taxon>
    </lineage>
</organism>
<protein>
    <recommendedName>
        <fullName evidence="4">Golgi SNAP receptor complex member 1</fullName>
    </recommendedName>
</protein>
<dbReference type="PANTHER" id="PTHR21094:SF2">
    <property type="entry name" value="GOLGI SNAP RECEPTOR COMPLEX MEMBER 1"/>
    <property type="match status" value="1"/>
</dbReference>
<dbReference type="GO" id="GO:0000139">
    <property type="term" value="C:Golgi membrane"/>
    <property type="evidence" value="ECO:0007669"/>
    <property type="project" value="UniProtKB-SubCell"/>
</dbReference>
<sequence length="383" mass="43259">MAAVSKQPSRFPRTFWRIMAGSAFITVPVTFFDTIGYPAVVTGSSMEPTLQGNDARWWKRDIIWVNRIGLNKHLVKNEVAVFVCPRDPKSVHVKRIIATEDKLVRPVVGPPALIVPQGSCWVQSDNPANHNDSNAYGPKAPESTEMASETWESLRKKARQLEIDIDSKLVSLNKLHSSPQATRIDMTGGAQTSSPKSKRDVFEALARDIETLISGLTKVNNQMADLAQQNIASGNSSFQHTLRRHREILRDYCTEFQRSHANMNSQLHREELLSGNPSSDDDAPHLNTRNRATDFYLKENEHLGSCDRLIDDQMSLAMGVKENLHRQRSQMFDVTKKLQLLGKKFPMVNSLMQKIKTKKQKDTIILSGVIAACFLFTFLYVFH</sequence>
<feature type="active site" evidence="13">
    <location>
        <position position="94"/>
    </location>
</feature>
<evidence type="ECO:0000256" key="15">
    <source>
        <dbReference type="SAM" id="Phobius"/>
    </source>
</evidence>
<keyword evidence="8" id="KW-0378">Hydrolase</keyword>
<comment type="subcellular location">
    <subcellularLocation>
        <location evidence="1">Golgi apparatus membrane</location>
        <topology evidence="1">Single-pass type IV membrane protein</topology>
    </subcellularLocation>
</comment>
<dbReference type="SUPFAM" id="SSF51306">
    <property type="entry name" value="LexA/Signal peptidase"/>
    <property type="match status" value="1"/>
</dbReference>
<evidence type="ECO:0000256" key="1">
    <source>
        <dbReference type="ARBA" id="ARBA00004409"/>
    </source>
</evidence>
<keyword evidence="9" id="KW-0653">Protein transport</keyword>
<accession>A0AA39M2A5</accession>
<evidence type="ECO:0000256" key="3">
    <source>
        <dbReference type="ARBA" id="ARBA00011805"/>
    </source>
</evidence>
<dbReference type="GO" id="GO:0006465">
    <property type="term" value="P:signal peptide processing"/>
    <property type="evidence" value="ECO:0007669"/>
    <property type="project" value="InterPro"/>
</dbReference>
<dbReference type="GO" id="GO:0006888">
    <property type="term" value="P:endoplasmic reticulum to Golgi vesicle-mediated transport"/>
    <property type="evidence" value="ECO:0007669"/>
    <property type="project" value="InterPro"/>
</dbReference>
<dbReference type="InterPro" id="IPR000223">
    <property type="entry name" value="Pept_S26A_signal_pept_1"/>
</dbReference>
<dbReference type="AlphaFoldDB" id="A0AA39M2A5"/>